<reference evidence="1" key="2">
    <citation type="journal article" date="2021" name="Genome Biol. Evol.">
        <title>Developing a high-quality reference genome for a parasitic bivalve with doubly uniparental inheritance (Bivalvia: Unionida).</title>
        <authorList>
            <person name="Smith C.H."/>
        </authorList>
    </citation>
    <scope>NUCLEOTIDE SEQUENCE</scope>
    <source>
        <strain evidence="1">CHS0354</strain>
        <tissue evidence="1">Mantle</tissue>
    </source>
</reference>
<gene>
    <name evidence="1" type="ORF">CHS0354_022364</name>
</gene>
<reference evidence="1" key="1">
    <citation type="journal article" date="2021" name="Genome Biol. Evol.">
        <title>A High-Quality Reference Genome for a Parasitic Bivalve with Doubly Uniparental Inheritance (Bivalvia: Unionida).</title>
        <authorList>
            <person name="Smith C.H."/>
        </authorList>
    </citation>
    <scope>NUCLEOTIDE SEQUENCE</scope>
    <source>
        <strain evidence="1">CHS0354</strain>
    </source>
</reference>
<name>A0AAE0T289_9BIVA</name>
<comment type="caution">
    <text evidence="1">The sequence shown here is derived from an EMBL/GenBank/DDBJ whole genome shotgun (WGS) entry which is preliminary data.</text>
</comment>
<organism evidence="1 2">
    <name type="scientific">Potamilus streckersoni</name>
    <dbReference type="NCBI Taxonomy" id="2493646"/>
    <lineage>
        <taxon>Eukaryota</taxon>
        <taxon>Metazoa</taxon>
        <taxon>Spiralia</taxon>
        <taxon>Lophotrochozoa</taxon>
        <taxon>Mollusca</taxon>
        <taxon>Bivalvia</taxon>
        <taxon>Autobranchia</taxon>
        <taxon>Heteroconchia</taxon>
        <taxon>Palaeoheterodonta</taxon>
        <taxon>Unionida</taxon>
        <taxon>Unionoidea</taxon>
        <taxon>Unionidae</taxon>
        <taxon>Ambleminae</taxon>
        <taxon>Lampsilini</taxon>
        <taxon>Potamilus</taxon>
    </lineage>
</organism>
<keyword evidence="2" id="KW-1185">Reference proteome</keyword>
<accession>A0AAE0T289</accession>
<dbReference type="EMBL" id="JAEAOA010001356">
    <property type="protein sequence ID" value="KAK3602497.1"/>
    <property type="molecule type" value="Genomic_DNA"/>
</dbReference>
<sequence>MTLNQSTILTPTVVMKQGGTGVVRLKSTVPFGCVKYQKDPDCFLDVQMYDDRDSYDCTASSVSVRNSEQCGTQIHGSTFEQSQTGIVFYEEANITITTKDTQDFKQDRNLFHLRLKTPNGSPVNDIMQDNYLGDISASIPKSW</sequence>
<evidence type="ECO:0000313" key="2">
    <source>
        <dbReference type="Proteomes" id="UP001195483"/>
    </source>
</evidence>
<proteinExistence type="predicted"/>
<dbReference type="Proteomes" id="UP001195483">
    <property type="component" value="Unassembled WGS sequence"/>
</dbReference>
<dbReference type="AlphaFoldDB" id="A0AAE0T289"/>
<reference evidence="1" key="3">
    <citation type="submission" date="2023-05" db="EMBL/GenBank/DDBJ databases">
        <authorList>
            <person name="Smith C.H."/>
        </authorList>
    </citation>
    <scope>NUCLEOTIDE SEQUENCE</scope>
    <source>
        <strain evidence="1">CHS0354</strain>
        <tissue evidence="1">Mantle</tissue>
    </source>
</reference>
<evidence type="ECO:0000313" key="1">
    <source>
        <dbReference type="EMBL" id="KAK3602497.1"/>
    </source>
</evidence>
<evidence type="ECO:0008006" key="3">
    <source>
        <dbReference type="Google" id="ProtNLM"/>
    </source>
</evidence>
<protein>
    <recommendedName>
        <fullName evidence="3">Calx-beta domain-containing protein</fullName>
    </recommendedName>
</protein>